<organism evidence="4">
    <name type="scientific">uncultured Caudovirales phage</name>
    <dbReference type="NCBI Taxonomy" id="2100421"/>
    <lineage>
        <taxon>Viruses</taxon>
        <taxon>Duplodnaviria</taxon>
        <taxon>Heunggongvirae</taxon>
        <taxon>Uroviricota</taxon>
        <taxon>Caudoviricetes</taxon>
        <taxon>Peduoviridae</taxon>
        <taxon>Maltschvirus</taxon>
        <taxon>Maltschvirus maltsch</taxon>
    </lineage>
</organism>
<sequence length="570" mass="57594">MADTTTTNLLLTKPEVGASTDTWGTKLNTDLDSLDAVFAAAGTGTSVGLNVGAGKTLSVAGTLSVTGSATVVEFADGTAAAPSITNDGDTNTGIFFPAADTIAFTEGGVESMRIDASGNLGIGTSTPGAKLDLVGTAAISGAVTLSGGTANGVAYLNGSKVLTTGSALTFDGTNLSNAGRYIVTANSAGTTDVSYGRLSGGAWINTPTGAPGYLATAGTAAFYWDNNSLISYIGGSEQMRLTSTGLGIGTSSPATKLHVNTGAAGYGITVAASSQTSNTYQFGIDSSSNLAIYDTNAAAQRVVLSPSGNLGLGVTPSAWSSSVASQVGYGAALSSRAAGNTASDMTHGAYWNGTNWLYQYSSVGAARYQMTGASAGSTHAWFVSAGGTAGNAITFTQAMTLDASGNLLVGKTANDTTTSGTTVAKFSANVGAIRNVKTATGTFESLQNYHNGTYVGGITYSDTATALATSSDYRLKDNVELLTGSGAFIDSLAPKTWQWKSDGSRGVGFIAHEAQQVSPSSVFGEKDAVNEEGGVKPQAMEYGSPEFIANIVAELQSLRRRVAQLEGNQP</sequence>
<proteinExistence type="predicted"/>
<accession>A0A6J7XNE4</accession>
<gene>
    <name evidence="4" type="ORF">UFOVP751_22</name>
</gene>
<keyword evidence="2" id="KW-1227">Viral tail protein</keyword>
<keyword evidence="2" id="KW-0946">Virion</keyword>
<evidence type="ECO:0000259" key="3">
    <source>
        <dbReference type="PROSITE" id="PS51688"/>
    </source>
</evidence>
<feature type="domain" description="Peptidase S74" evidence="3">
    <location>
        <begin position="471"/>
        <end position="569"/>
    </location>
</feature>
<dbReference type="GO" id="GO:0098015">
    <property type="term" value="C:virus tail"/>
    <property type="evidence" value="ECO:0007669"/>
    <property type="project" value="UniProtKB-KW"/>
</dbReference>
<evidence type="ECO:0000256" key="1">
    <source>
        <dbReference type="ARBA" id="ARBA00004328"/>
    </source>
</evidence>
<name>A0A6J7XNE4_9CAUD</name>
<dbReference type="PROSITE" id="PS51688">
    <property type="entry name" value="ICA"/>
    <property type="match status" value="1"/>
</dbReference>
<comment type="subcellular location">
    <subcellularLocation>
        <location evidence="1">Virion</location>
    </subcellularLocation>
</comment>
<dbReference type="InterPro" id="IPR030392">
    <property type="entry name" value="S74_ICA"/>
</dbReference>
<dbReference type="Pfam" id="PF13884">
    <property type="entry name" value="Peptidase_S74"/>
    <property type="match status" value="1"/>
</dbReference>
<evidence type="ECO:0000313" key="4">
    <source>
        <dbReference type="EMBL" id="CAB5238780.1"/>
    </source>
</evidence>
<evidence type="ECO:0000256" key="2">
    <source>
        <dbReference type="ARBA" id="ARBA00022732"/>
    </source>
</evidence>
<reference evidence="4" key="1">
    <citation type="submission" date="2020-05" db="EMBL/GenBank/DDBJ databases">
        <authorList>
            <person name="Chiriac C."/>
            <person name="Salcher M."/>
            <person name="Ghai R."/>
            <person name="Kavagutti S V."/>
        </authorList>
    </citation>
    <scope>NUCLEOTIDE SEQUENCE</scope>
</reference>
<protein>
    <submittedName>
        <fullName evidence="4">Intramolecular chaperone auto-processing domain containing protein</fullName>
    </submittedName>
</protein>
<dbReference type="EMBL" id="LR798465">
    <property type="protein sequence ID" value="CAB5238780.1"/>
    <property type="molecule type" value="Genomic_DNA"/>
</dbReference>